<dbReference type="AlphaFoldDB" id="A0A933WB77"/>
<evidence type="ECO:0008006" key="3">
    <source>
        <dbReference type="Google" id="ProtNLM"/>
    </source>
</evidence>
<gene>
    <name evidence="1" type="ORF">HZA61_11240</name>
</gene>
<evidence type="ECO:0000313" key="1">
    <source>
        <dbReference type="EMBL" id="MBI5170054.1"/>
    </source>
</evidence>
<dbReference type="Proteomes" id="UP000696931">
    <property type="component" value="Unassembled WGS sequence"/>
</dbReference>
<reference evidence="1" key="1">
    <citation type="submission" date="2020-07" db="EMBL/GenBank/DDBJ databases">
        <title>Huge and variable diversity of episymbiotic CPR bacteria and DPANN archaea in groundwater ecosystems.</title>
        <authorList>
            <person name="He C.Y."/>
            <person name="Keren R."/>
            <person name="Whittaker M."/>
            <person name="Farag I.F."/>
            <person name="Doudna J."/>
            <person name="Cate J.H.D."/>
            <person name="Banfield J.F."/>
        </authorList>
    </citation>
    <scope>NUCLEOTIDE SEQUENCE</scope>
    <source>
        <strain evidence="1">NC_groundwater_1813_Pr3_B-0.1um_71_17</strain>
    </source>
</reference>
<accession>A0A933WB77</accession>
<protein>
    <recommendedName>
        <fullName evidence="3">Signal peptide prediction</fullName>
    </recommendedName>
</protein>
<sequence length="130" mass="14166">MKRALGYAWAAPATAIGLACALLALVCGARVRAHRGAIECTGGELGQIVNALPRPVAFVAITLGHVILAVSPEVLERMREHEHVHVRQYERWGVLLPPAYALASLWQLARGRAPYAHNPFEREARERSGA</sequence>
<dbReference type="PROSITE" id="PS51257">
    <property type="entry name" value="PROKAR_LIPOPROTEIN"/>
    <property type="match status" value="1"/>
</dbReference>
<dbReference type="EMBL" id="JACRIW010000079">
    <property type="protein sequence ID" value="MBI5170054.1"/>
    <property type="molecule type" value="Genomic_DNA"/>
</dbReference>
<organism evidence="1 2">
    <name type="scientific">Eiseniibacteriota bacterium</name>
    <dbReference type="NCBI Taxonomy" id="2212470"/>
    <lineage>
        <taxon>Bacteria</taxon>
        <taxon>Candidatus Eiseniibacteriota</taxon>
    </lineage>
</organism>
<name>A0A933WB77_UNCEI</name>
<proteinExistence type="predicted"/>
<comment type="caution">
    <text evidence="1">The sequence shown here is derived from an EMBL/GenBank/DDBJ whole genome shotgun (WGS) entry which is preliminary data.</text>
</comment>
<evidence type="ECO:0000313" key="2">
    <source>
        <dbReference type="Proteomes" id="UP000696931"/>
    </source>
</evidence>